<dbReference type="NCBIfam" id="TIGR02675">
    <property type="entry name" value="tape_meas_nterm"/>
    <property type="match status" value="1"/>
</dbReference>
<sequence length="1069" mass="111888">MASPRAQILISAVDDTRRAFTSVNGSLSHLREHANQLGDLLSRLGGLIGLGLGVRELTETADQYKNLQARLKLAVTSQEEFNRADAELYAISQRNRAPLAETVTLYARLAPSVRALGREQSEALAVTETISQAVALSGASSEAAAGALLQLGQAFASGQLRGEEFNAVVEQTPRLAQAIADGMGVPMGALRALAQEGKITAKAVMDALKNEKTRLTLEMASLPDTVSGALVRLKNAFLRAFGERDSHSGVTAALAQSLQFLAQHLEVLIDLAGVALVAAMGRMIASLTASLAATRAENAARLASLKILSAEAAARHQSALAALAQARAQGVATGALVADVAKTRTQAMAASSAFAQAAASATLWGRGLTVLRGALALLGGPVGALVTALGVVAGMLYSARDATVQFGGKTATLKQIAAATWDLVTEKIGAAIEALGQFMGAGEVGWRRVREAAIRELRELGASVRSGINLVLGTFTAVGRVAGITAAFLVTRFRRAFSNIGEMARALGRDVNAAFKGDFSMQSLKTTMTRQLGEVGVYGRQVSRELRKSFSRDYVGEAARAIASRIKPETHEPGVFGRNQPAGAAPGAEGARLTLDQARADAELRLLKDSLARENAELDRALAERQLSLREYYAEKTRLAQRDIDANIERVRTAIQRQKALLKTNQDVAGRAKEQADLVKLEAELTLLNRQRTEAEVANARRAAQAEKELGDELARVKAELRELTGVADSADRRAQVAQRYQSLVARLQAEGDQEGAALVNRLIDVQAAEADLAAWEQRFHQTLTNMNAAEQAIQLQRQAGQLGEAQAQRELLALHQATGDELTSMLPKLEAAASAIGPDALARVQAWKNEITRVNQVVDEVAVSFDGSLRDGMANLFESVGAGAKSASAAFADFGRSVLGTIQRMASQKLAESLFGGLFGSVGSASGPGAILSSLFKGFAQGGYVSGPGTSTSDSIPARLSAGEFVVNAAAVRRVGVGLLHSINGLSAGPRLQGGALGFASGGLVPTGPRPSASAAAGAPGANGGSAVRIVNVVDPAMAADYLTSSSGEKTILNILQRNAGAVRQLLS</sequence>
<protein>
    <submittedName>
        <fullName evidence="3">Probable phage protein</fullName>
    </submittedName>
</protein>
<feature type="coiled-coil region" evidence="1">
    <location>
        <begin position="604"/>
        <end position="631"/>
    </location>
</feature>
<keyword evidence="4" id="KW-1185">Reference proteome</keyword>
<organism evidence="3 4">
    <name type="scientific">Hahella chejuensis (strain KCTC 2396)</name>
    <dbReference type="NCBI Taxonomy" id="349521"/>
    <lineage>
        <taxon>Bacteria</taxon>
        <taxon>Pseudomonadati</taxon>
        <taxon>Pseudomonadota</taxon>
        <taxon>Gammaproteobacteria</taxon>
        <taxon>Oceanospirillales</taxon>
        <taxon>Hahellaceae</taxon>
        <taxon>Hahella</taxon>
    </lineage>
</organism>
<evidence type="ECO:0000256" key="1">
    <source>
        <dbReference type="SAM" id="Coils"/>
    </source>
</evidence>
<reference evidence="3 4" key="1">
    <citation type="journal article" date="2005" name="Nucleic Acids Res.">
        <title>Genomic blueprint of Hahella chejuensis, a marine microbe producing an algicidal agent.</title>
        <authorList>
            <person name="Jeong H."/>
            <person name="Yim J.H."/>
            <person name="Lee C."/>
            <person name="Choi S.-H."/>
            <person name="Park Y.K."/>
            <person name="Yoon S.H."/>
            <person name="Hur C.-G."/>
            <person name="Kang H.-Y."/>
            <person name="Kim D."/>
            <person name="Lee H.H."/>
            <person name="Park K.H."/>
            <person name="Park S.-H."/>
            <person name="Park H.-S."/>
            <person name="Lee H.K."/>
            <person name="Oh T.K."/>
            <person name="Kim J.F."/>
        </authorList>
    </citation>
    <scope>NUCLEOTIDE SEQUENCE [LARGE SCALE GENOMIC DNA]</scope>
    <source>
        <strain evidence="3 4">KCTC 2396</strain>
    </source>
</reference>
<accession>Q2SAL0</accession>
<dbReference type="Proteomes" id="UP000000238">
    <property type="component" value="Chromosome"/>
</dbReference>
<dbReference type="eggNOG" id="COG5281">
    <property type="taxonomic scope" value="Bacteria"/>
</dbReference>
<evidence type="ECO:0000313" key="4">
    <source>
        <dbReference type="Proteomes" id="UP000000238"/>
    </source>
</evidence>
<proteinExistence type="predicted"/>
<dbReference type="OrthoDB" id="6058417at2"/>
<evidence type="ECO:0000313" key="3">
    <source>
        <dbReference type="EMBL" id="ABC32314.1"/>
    </source>
</evidence>
<dbReference type="InterPro" id="IPR013491">
    <property type="entry name" value="Tape_meas_N"/>
</dbReference>
<keyword evidence="1" id="KW-0175">Coiled coil</keyword>
<dbReference type="Pfam" id="PF20155">
    <property type="entry name" value="TMP_3"/>
    <property type="match status" value="1"/>
</dbReference>
<feature type="domain" description="Tape measure protein N-terminal" evidence="2">
    <location>
        <begin position="55"/>
        <end position="244"/>
    </location>
</feature>
<dbReference type="HOGENOM" id="CLU_007297_0_0_6"/>
<dbReference type="EMBL" id="CP000155">
    <property type="protein sequence ID" value="ABC32314.1"/>
    <property type="molecule type" value="Genomic_DNA"/>
</dbReference>
<dbReference type="KEGG" id="hch:HCH_05657"/>
<gene>
    <name evidence="3" type="ordered locus">HCH_05657</name>
</gene>
<dbReference type="STRING" id="349521.HCH_05657"/>
<evidence type="ECO:0000259" key="2">
    <source>
        <dbReference type="Pfam" id="PF20155"/>
    </source>
</evidence>
<dbReference type="RefSeq" id="WP_011399373.1">
    <property type="nucleotide sequence ID" value="NC_007645.1"/>
</dbReference>
<dbReference type="AlphaFoldDB" id="Q2SAL0"/>
<feature type="coiled-coil region" evidence="1">
    <location>
        <begin position="671"/>
        <end position="734"/>
    </location>
</feature>
<name>Q2SAL0_HAHCH</name>